<keyword evidence="2" id="KW-1185">Reference proteome</keyword>
<gene>
    <name evidence="1" type="ORF">E2C01_097316</name>
</gene>
<evidence type="ECO:0000313" key="1">
    <source>
        <dbReference type="EMBL" id="MPD01773.1"/>
    </source>
</evidence>
<dbReference type="AlphaFoldDB" id="A0A5B7K040"/>
<dbReference type="Proteomes" id="UP000324222">
    <property type="component" value="Unassembled WGS sequence"/>
</dbReference>
<evidence type="ECO:0000313" key="2">
    <source>
        <dbReference type="Proteomes" id="UP000324222"/>
    </source>
</evidence>
<proteinExistence type="predicted"/>
<dbReference type="EMBL" id="VSRR010128548">
    <property type="protein sequence ID" value="MPD01773.1"/>
    <property type="molecule type" value="Genomic_DNA"/>
</dbReference>
<organism evidence="1 2">
    <name type="scientific">Portunus trituberculatus</name>
    <name type="common">Swimming crab</name>
    <name type="synonym">Neptunus trituberculatus</name>
    <dbReference type="NCBI Taxonomy" id="210409"/>
    <lineage>
        <taxon>Eukaryota</taxon>
        <taxon>Metazoa</taxon>
        <taxon>Ecdysozoa</taxon>
        <taxon>Arthropoda</taxon>
        <taxon>Crustacea</taxon>
        <taxon>Multicrustacea</taxon>
        <taxon>Malacostraca</taxon>
        <taxon>Eumalacostraca</taxon>
        <taxon>Eucarida</taxon>
        <taxon>Decapoda</taxon>
        <taxon>Pleocyemata</taxon>
        <taxon>Brachyura</taxon>
        <taxon>Eubrachyura</taxon>
        <taxon>Portunoidea</taxon>
        <taxon>Portunidae</taxon>
        <taxon>Portuninae</taxon>
        <taxon>Portunus</taxon>
    </lineage>
</organism>
<sequence length="63" mass="7145">MSARSLASPPSRLLSLVVWRDIVKLLSISSQCSDSFLRLAFTTFKKTQDFELLTGVPKILLRY</sequence>
<comment type="caution">
    <text evidence="1">The sequence shown here is derived from an EMBL/GenBank/DDBJ whole genome shotgun (WGS) entry which is preliminary data.</text>
</comment>
<reference evidence="1 2" key="1">
    <citation type="submission" date="2019-05" db="EMBL/GenBank/DDBJ databases">
        <title>Another draft genome of Portunus trituberculatus and its Hox gene families provides insights of decapod evolution.</title>
        <authorList>
            <person name="Jeong J.-H."/>
            <person name="Song I."/>
            <person name="Kim S."/>
            <person name="Choi T."/>
            <person name="Kim D."/>
            <person name="Ryu S."/>
            <person name="Kim W."/>
        </authorList>
    </citation>
    <scope>NUCLEOTIDE SEQUENCE [LARGE SCALE GENOMIC DNA]</scope>
    <source>
        <tissue evidence="1">Muscle</tissue>
    </source>
</reference>
<name>A0A5B7K040_PORTR</name>
<protein>
    <submittedName>
        <fullName evidence="1">Uncharacterized protein</fullName>
    </submittedName>
</protein>
<accession>A0A5B7K040</accession>